<dbReference type="RefSeq" id="WP_184011530.1">
    <property type="nucleotide sequence ID" value="NZ_JACIJS010000006.1"/>
</dbReference>
<dbReference type="CDD" id="cd07185">
    <property type="entry name" value="OmpA_C-like"/>
    <property type="match status" value="1"/>
</dbReference>
<name>A0A840X2U5_9RHOB</name>
<gene>
    <name evidence="4" type="ORF">FHS89_002192</name>
</gene>
<dbReference type="Pfam" id="PF00691">
    <property type="entry name" value="OmpA"/>
    <property type="match status" value="1"/>
</dbReference>
<dbReference type="PROSITE" id="PS51123">
    <property type="entry name" value="OMPA_2"/>
    <property type="match status" value="1"/>
</dbReference>
<keyword evidence="2" id="KW-0812">Transmembrane</keyword>
<dbReference type="Proteomes" id="UP000553766">
    <property type="component" value="Unassembled WGS sequence"/>
</dbReference>
<keyword evidence="1 2" id="KW-0472">Membrane</keyword>
<dbReference type="AlphaFoldDB" id="A0A840X2U5"/>
<keyword evidence="2" id="KW-1133">Transmembrane helix</keyword>
<dbReference type="EMBL" id="JACIJS010000006">
    <property type="protein sequence ID" value="MBB5516166.1"/>
    <property type="molecule type" value="Genomic_DNA"/>
</dbReference>
<dbReference type="GO" id="GO:0016020">
    <property type="term" value="C:membrane"/>
    <property type="evidence" value="ECO:0007669"/>
    <property type="project" value="UniProtKB-UniRule"/>
</dbReference>
<dbReference type="InterPro" id="IPR036737">
    <property type="entry name" value="OmpA-like_sf"/>
</dbReference>
<proteinExistence type="predicted"/>
<comment type="caution">
    <text evidence="4">The sequence shown here is derived from an EMBL/GenBank/DDBJ whole genome shotgun (WGS) entry which is preliminary data.</text>
</comment>
<dbReference type="SUPFAM" id="SSF103088">
    <property type="entry name" value="OmpA-like"/>
    <property type="match status" value="1"/>
</dbReference>
<dbReference type="PANTHER" id="PTHR30329:SF20">
    <property type="entry name" value="EXPORTED PROTEIN"/>
    <property type="match status" value="1"/>
</dbReference>
<dbReference type="InterPro" id="IPR006665">
    <property type="entry name" value="OmpA-like"/>
</dbReference>
<evidence type="ECO:0000256" key="1">
    <source>
        <dbReference type="PROSITE-ProRule" id="PRU00473"/>
    </source>
</evidence>
<dbReference type="Gene3D" id="3.30.1330.60">
    <property type="entry name" value="OmpA-like domain"/>
    <property type="match status" value="1"/>
</dbReference>
<keyword evidence="4" id="KW-0969">Cilium</keyword>
<evidence type="ECO:0000259" key="3">
    <source>
        <dbReference type="PROSITE" id="PS51123"/>
    </source>
</evidence>
<keyword evidence="4" id="KW-0966">Cell projection</keyword>
<protein>
    <submittedName>
        <fullName evidence="4">Flagellar motor protein MotB</fullName>
    </submittedName>
</protein>
<feature type="transmembrane region" description="Helical" evidence="2">
    <location>
        <begin position="26"/>
        <end position="45"/>
    </location>
</feature>
<evidence type="ECO:0000313" key="4">
    <source>
        <dbReference type="EMBL" id="MBB5516166.1"/>
    </source>
</evidence>
<accession>A0A840X2U5</accession>
<evidence type="ECO:0000313" key="5">
    <source>
        <dbReference type="Proteomes" id="UP000553766"/>
    </source>
</evidence>
<evidence type="ECO:0000256" key="2">
    <source>
        <dbReference type="SAM" id="Phobius"/>
    </source>
</evidence>
<feature type="domain" description="OmpA-like" evidence="3">
    <location>
        <begin position="121"/>
        <end position="269"/>
    </location>
</feature>
<organism evidence="4 5">
    <name type="scientific">Rubricella aquisinus</name>
    <dbReference type="NCBI Taxonomy" id="2028108"/>
    <lineage>
        <taxon>Bacteria</taxon>
        <taxon>Pseudomonadati</taxon>
        <taxon>Pseudomonadota</taxon>
        <taxon>Alphaproteobacteria</taxon>
        <taxon>Rhodobacterales</taxon>
        <taxon>Paracoccaceae</taxon>
        <taxon>Rubricella</taxon>
    </lineage>
</organism>
<keyword evidence="4" id="KW-0282">Flagellum</keyword>
<dbReference type="InterPro" id="IPR050330">
    <property type="entry name" value="Bact_OuterMem_StrucFunc"/>
</dbReference>
<keyword evidence="5" id="KW-1185">Reference proteome</keyword>
<reference evidence="4 5" key="1">
    <citation type="submission" date="2020-08" db="EMBL/GenBank/DDBJ databases">
        <title>Genomic Encyclopedia of Type Strains, Phase IV (KMG-IV): sequencing the most valuable type-strain genomes for metagenomic binning, comparative biology and taxonomic classification.</title>
        <authorList>
            <person name="Goeker M."/>
        </authorList>
    </citation>
    <scope>NUCLEOTIDE SEQUENCE [LARGE SCALE GENOMIC DNA]</scope>
    <source>
        <strain evidence="4 5">DSM 103377</strain>
    </source>
</reference>
<dbReference type="PANTHER" id="PTHR30329">
    <property type="entry name" value="STATOR ELEMENT OF FLAGELLAR MOTOR COMPLEX"/>
    <property type="match status" value="1"/>
</dbReference>
<sequence length="298" mass="33616">MTPFDLATNSVEHEEEENYFVSMTDMMVGVLFIFIIMLMVFAMNFREQTDEQERISAERLRILEELEQETERVAQRLEHLRGEVRDEIDVLATQQGVRNRLLRDIREALEDEGLVVEIDERNGVLRLTEDAVRFGTNSSALSGTNRRNVGRIGAALATVLPAYTACSQTTPTEGCGRTGSTTVETVFIEGHTDNTGGDNRNWQLSTERAVTTYRAIATDEPLLTNLRNRAGRQIMSVSGYAATRPVTNDRTADGLARNRRIDLRFVMETDTRRRLGEILELTDAMQGEIKKLRDLGGQ</sequence>